<comment type="caution">
    <text evidence="1">The sequence shown here is derived from an EMBL/GenBank/DDBJ whole genome shotgun (WGS) entry which is preliminary data.</text>
</comment>
<protein>
    <submittedName>
        <fullName evidence="1">DUF2577 domain-containing protein</fullName>
    </submittedName>
</protein>
<evidence type="ECO:0000313" key="2">
    <source>
        <dbReference type="Proteomes" id="UP000711047"/>
    </source>
</evidence>
<dbReference type="EMBL" id="JABMKX010000004">
    <property type="protein sequence ID" value="NQX45352.1"/>
    <property type="molecule type" value="Genomic_DNA"/>
</dbReference>
<name>A0ABX2DL69_9BACL</name>
<accession>A0ABX2DL69</accession>
<keyword evidence="2" id="KW-1185">Reference proteome</keyword>
<dbReference type="RefSeq" id="WP_173130612.1">
    <property type="nucleotide sequence ID" value="NZ_JABMKX010000004.1"/>
</dbReference>
<sequence>MLEAIKQAALGAMDAAGPVIVQLGSVTQINPLKVMVDQRLELTEDFFVIPESLTKLELDLKHTHSITGSGLTQEALKDKIIIRKGLEAGDKLVLLRMQGGQRYVILDRVVSP</sequence>
<dbReference type="Pfam" id="PF10844">
    <property type="entry name" value="DUF2577"/>
    <property type="match status" value="1"/>
</dbReference>
<gene>
    <name evidence="1" type="ORF">HQN87_08405</name>
</gene>
<organism evidence="1 2">
    <name type="scientific">Paenibacillus tritici</name>
    <dbReference type="NCBI Taxonomy" id="1873425"/>
    <lineage>
        <taxon>Bacteria</taxon>
        <taxon>Bacillati</taxon>
        <taxon>Bacillota</taxon>
        <taxon>Bacilli</taxon>
        <taxon>Bacillales</taxon>
        <taxon>Paenibacillaceae</taxon>
        <taxon>Paenibacillus</taxon>
    </lineage>
</organism>
<dbReference type="InterPro" id="IPR022555">
    <property type="entry name" value="DUF2577"/>
</dbReference>
<reference evidence="1 2" key="1">
    <citation type="submission" date="2020-05" db="EMBL/GenBank/DDBJ databases">
        <title>Paenibacillus glebae, sp. nov., Paenibacillus humi sp. nov., Paenibacillus pedi sp. nov., Paenibacillus terrestris sp. nov. and Paenibacillus terricola sp. nov., isolated from a forest top soil sample.</title>
        <authorList>
            <person name="Qi S."/>
            <person name="Carlier A."/>
            <person name="Cnockaert M."/>
            <person name="Vandamme P."/>
        </authorList>
    </citation>
    <scope>NUCLEOTIDE SEQUENCE [LARGE SCALE GENOMIC DNA]</scope>
    <source>
        <strain evidence="1 2">LMG 29502</strain>
    </source>
</reference>
<proteinExistence type="predicted"/>
<evidence type="ECO:0000313" key="1">
    <source>
        <dbReference type="EMBL" id="NQX45352.1"/>
    </source>
</evidence>
<dbReference type="Proteomes" id="UP000711047">
    <property type="component" value="Unassembled WGS sequence"/>
</dbReference>